<sequence length="104" mass="11518">METNARILAPMNSLVGKQRLSVKSQASSSAEGSTSEPRPRSRTKRSSRQAMEGNFFEDVYNAYLSFLGTAGKKAYVTRSIKASDMAKDWVETTIYINLADRTST</sequence>
<keyword evidence="3" id="KW-1185">Reference proteome</keyword>
<evidence type="ECO:0000313" key="2">
    <source>
        <dbReference type="EMBL" id="KAK8088201.1"/>
    </source>
</evidence>
<dbReference type="EMBL" id="JAQQWN010000004">
    <property type="protein sequence ID" value="KAK8088201.1"/>
    <property type="molecule type" value="Genomic_DNA"/>
</dbReference>
<evidence type="ECO:0000256" key="1">
    <source>
        <dbReference type="SAM" id="MobiDB-lite"/>
    </source>
</evidence>
<accession>A0ABR1WYI6</accession>
<comment type="caution">
    <text evidence="2">The sequence shown here is derived from an EMBL/GenBank/DDBJ whole genome shotgun (WGS) entry which is preliminary data.</text>
</comment>
<feature type="region of interest" description="Disordered" evidence="1">
    <location>
        <begin position="18"/>
        <end position="50"/>
    </location>
</feature>
<proteinExistence type="predicted"/>
<protein>
    <submittedName>
        <fullName evidence="2">Uncharacterized protein</fullName>
    </submittedName>
</protein>
<reference evidence="2 3" key="1">
    <citation type="submission" date="2023-01" db="EMBL/GenBank/DDBJ databases">
        <title>Analysis of 21 Apiospora genomes using comparative genomics revels a genus with tremendous synthesis potential of carbohydrate active enzymes and secondary metabolites.</title>
        <authorList>
            <person name="Sorensen T."/>
        </authorList>
    </citation>
    <scope>NUCLEOTIDE SEQUENCE [LARGE SCALE GENOMIC DNA]</scope>
    <source>
        <strain evidence="2 3">CBS 114990</strain>
    </source>
</reference>
<evidence type="ECO:0000313" key="3">
    <source>
        <dbReference type="Proteomes" id="UP001433268"/>
    </source>
</evidence>
<feature type="compositionally biased region" description="Low complexity" evidence="1">
    <location>
        <begin position="21"/>
        <end position="36"/>
    </location>
</feature>
<organism evidence="2 3">
    <name type="scientific">Apiospora hydei</name>
    <dbReference type="NCBI Taxonomy" id="1337664"/>
    <lineage>
        <taxon>Eukaryota</taxon>
        <taxon>Fungi</taxon>
        <taxon>Dikarya</taxon>
        <taxon>Ascomycota</taxon>
        <taxon>Pezizomycotina</taxon>
        <taxon>Sordariomycetes</taxon>
        <taxon>Xylariomycetidae</taxon>
        <taxon>Amphisphaeriales</taxon>
        <taxon>Apiosporaceae</taxon>
        <taxon>Apiospora</taxon>
    </lineage>
</organism>
<dbReference type="Proteomes" id="UP001433268">
    <property type="component" value="Unassembled WGS sequence"/>
</dbReference>
<name>A0ABR1WYI6_9PEZI</name>
<dbReference type="GeneID" id="92040537"/>
<dbReference type="RefSeq" id="XP_066671095.1">
    <property type="nucleotide sequence ID" value="XM_066807477.1"/>
</dbReference>
<gene>
    <name evidence="2" type="ORF">PG997_003162</name>
</gene>